<evidence type="ECO:0000313" key="4">
    <source>
        <dbReference type="EMBL" id="APG06612.1"/>
    </source>
</evidence>
<dbReference type="InterPro" id="IPR000182">
    <property type="entry name" value="GNAT_dom"/>
</dbReference>
<dbReference type="PROSITE" id="PS51186">
    <property type="entry name" value="GNAT"/>
    <property type="match status" value="1"/>
</dbReference>
<proteinExistence type="predicted"/>
<keyword evidence="2" id="KW-0012">Acyltransferase</keyword>
<organism evidence="4 5">
    <name type="scientific">Luteibacter rhizovicinus DSM 16549</name>
    <dbReference type="NCBI Taxonomy" id="1440763"/>
    <lineage>
        <taxon>Bacteria</taxon>
        <taxon>Pseudomonadati</taxon>
        <taxon>Pseudomonadota</taxon>
        <taxon>Gammaproteobacteria</taxon>
        <taxon>Lysobacterales</taxon>
        <taxon>Rhodanobacteraceae</taxon>
        <taxon>Luteibacter</taxon>
    </lineage>
</organism>
<sequence length="149" mass="16776">MSVRSLVPGDRAAWQGLWDGYNAFYGREGATALPDEITEVTWTRFFDGYEPMYALVAEKDGELLGLAHFLLHRSTTQIKPNCYLQDVFTTERARGKGVARALIETVYARATALGAGRVYWQTHETNTTAMVLYDKVAEKSGFIVYKKLL</sequence>
<gene>
    <name evidence="4" type="ORF">BJI69_17510</name>
</gene>
<dbReference type="KEGG" id="lrz:BJI69_17510"/>
<dbReference type="AlphaFoldDB" id="A0A1L3F016"/>
<name>A0A1L3F016_9GAMM</name>
<keyword evidence="5" id="KW-1185">Reference proteome</keyword>
<protein>
    <submittedName>
        <fullName evidence="4">GNAT family N-acetyltransferase</fullName>
    </submittedName>
</protein>
<dbReference type="GO" id="GO:0016747">
    <property type="term" value="F:acyltransferase activity, transferring groups other than amino-acyl groups"/>
    <property type="evidence" value="ECO:0007669"/>
    <property type="project" value="InterPro"/>
</dbReference>
<dbReference type="CDD" id="cd04301">
    <property type="entry name" value="NAT_SF"/>
    <property type="match status" value="1"/>
</dbReference>
<dbReference type="SUPFAM" id="SSF55729">
    <property type="entry name" value="Acyl-CoA N-acyltransferases (Nat)"/>
    <property type="match status" value="1"/>
</dbReference>
<dbReference type="Gene3D" id="3.40.630.30">
    <property type="match status" value="1"/>
</dbReference>
<dbReference type="EMBL" id="CP017480">
    <property type="protein sequence ID" value="APG06612.1"/>
    <property type="molecule type" value="Genomic_DNA"/>
</dbReference>
<feature type="domain" description="N-acetyltransferase" evidence="3">
    <location>
        <begin position="1"/>
        <end position="149"/>
    </location>
</feature>
<accession>A0A1L3F016</accession>
<evidence type="ECO:0000313" key="5">
    <source>
        <dbReference type="Proteomes" id="UP000182987"/>
    </source>
</evidence>
<dbReference type="PANTHER" id="PTHR43877">
    <property type="entry name" value="AMINOALKYLPHOSPHONATE N-ACETYLTRANSFERASE-RELATED-RELATED"/>
    <property type="match status" value="1"/>
</dbReference>
<dbReference type="STRING" id="1440763.BJI69_17510"/>
<evidence type="ECO:0000256" key="1">
    <source>
        <dbReference type="ARBA" id="ARBA00022679"/>
    </source>
</evidence>
<dbReference type="Pfam" id="PF00583">
    <property type="entry name" value="Acetyltransf_1"/>
    <property type="match status" value="1"/>
</dbReference>
<evidence type="ECO:0000259" key="3">
    <source>
        <dbReference type="PROSITE" id="PS51186"/>
    </source>
</evidence>
<dbReference type="InterPro" id="IPR050832">
    <property type="entry name" value="Bact_Acetyltransf"/>
</dbReference>
<dbReference type="Proteomes" id="UP000182987">
    <property type="component" value="Chromosome"/>
</dbReference>
<dbReference type="InterPro" id="IPR016181">
    <property type="entry name" value="Acyl_CoA_acyltransferase"/>
</dbReference>
<evidence type="ECO:0000256" key="2">
    <source>
        <dbReference type="ARBA" id="ARBA00023315"/>
    </source>
</evidence>
<keyword evidence="1" id="KW-0808">Transferase</keyword>
<reference evidence="5" key="1">
    <citation type="submission" date="2016-09" db="EMBL/GenBank/DDBJ databases">
        <authorList>
            <person name="Lysoe E."/>
        </authorList>
    </citation>
    <scope>NUCLEOTIDE SEQUENCE [LARGE SCALE GENOMIC DNA]</scope>
    <source>
        <strain evidence="5">LJ96T</strain>
    </source>
</reference>